<dbReference type="Proteomes" id="UP000468591">
    <property type="component" value="Unassembled WGS sequence"/>
</dbReference>
<reference evidence="1 2" key="1">
    <citation type="submission" date="2020-01" db="EMBL/GenBank/DDBJ databases">
        <title>Sulfitobacter sediminilitoris sp. nov., isolated from a tidal flat.</title>
        <authorList>
            <person name="Park S."/>
            <person name="Yoon J.-H."/>
        </authorList>
    </citation>
    <scope>NUCLEOTIDE SEQUENCE [LARGE SCALE GENOMIC DNA]</scope>
    <source>
        <strain evidence="1 2">JBTF-M27</strain>
    </source>
</reference>
<dbReference type="EMBL" id="JAABNT010000006">
    <property type="protein sequence ID" value="NEK23100.1"/>
    <property type="molecule type" value="Genomic_DNA"/>
</dbReference>
<comment type="caution">
    <text evidence="1">The sequence shown here is derived from an EMBL/GenBank/DDBJ whole genome shotgun (WGS) entry which is preliminary data.</text>
</comment>
<keyword evidence="2" id="KW-1185">Reference proteome</keyword>
<protein>
    <submittedName>
        <fullName evidence="1">Uncharacterized protein</fullName>
    </submittedName>
</protein>
<organism evidence="1 2">
    <name type="scientific">Sulfitobacter sediminilitoris</name>
    <dbReference type="NCBI Taxonomy" id="2698830"/>
    <lineage>
        <taxon>Bacteria</taxon>
        <taxon>Pseudomonadati</taxon>
        <taxon>Pseudomonadota</taxon>
        <taxon>Alphaproteobacteria</taxon>
        <taxon>Rhodobacterales</taxon>
        <taxon>Roseobacteraceae</taxon>
        <taxon>Sulfitobacter</taxon>
    </lineage>
</organism>
<accession>A0A6P0CCM5</accession>
<dbReference type="AlphaFoldDB" id="A0A6P0CCM5"/>
<dbReference type="RefSeq" id="WP_164354018.1">
    <property type="nucleotide sequence ID" value="NZ_JAABNT010000006.1"/>
</dbReference>
<evidence type="ECO:0000313" key="1">
    <source>
        <dbReference type="EMBL" id="NEK23100.1"/>
    </source>
</evidence>
<evidence type="ECO:0000313" key="2">
    <source>
        <dbReference type="Proteomes" id="UP000468591"/>
    </source>
</evidence>
<gene>
    <name evidence="1" type="ORF">GV827_11875</name>
</gene>
<sequence length="54" mass="5676">MPLLWSISTNVKTARTSVGGIAFGFSKSSCLGARVGVSHMIAPTANAKEIRIKN</sequence>
<name>A0A6P0CCM5_9RHOB</name>
<proteinExistence type="predicted"/>